<gene>
    <name evidence="1" type="ordered locus">Nitsa_1804</name>
</gene>
<evidence type="ECO:0000313" key="1">
    <source>
        <dbReference type="EMBL" id="ADV47049.1"/>
    </source>
</evidence>
<protein>
    <submittedName>
        <fullName evidence="1">Uncharacterized protein</fullName>
    </submittedName>
</protein>
<dbReference type="Proteomes" id="UP000008633">
    <property type="component" value="Chromosome"/>
</dbReference>
<sequence>MKEEIRVLEARIEALEKRLEKLERRATSTITPEEVKAAVDRAIEGYLEKECS</sequence>
<reference evidence="2" key="2">
    <citation type="submission" date="2011-01" db="EMBL/GenBank/DDBJ databases">
        <title>The complete genome of Nitratifractor salsuginis DSM 16511.</title>
        <authorList>
            <consortium name="US DOE Joint Genome Institute (JGI-PGF)"/>
            <person name="Lucas S."/>
            <person name="Copeland A."/>
            <person name="Lapidus A."/>
            <person name="Bruce D."/>
            <person name="Goodwin L."/>
            <person name="Pitluck S."/>
            <person name="Kyrpides N."/>
            <person name="Mavromatis K."/>
            <person name="Ivanova N."/>
            <person name="Mikhailova N."/>
            <person name="Zeytun A."/>
            <person name="Detter J.C."/>
            <person name="Tapia R."/>
            <person name="Han C."/>
            <person name="Land M."/>
            <person name="Hauser L."/>
            <person name="Markowitz V."/>
            <person name="Cheng J.-F."/>
            <person name="Hugenholtz P."/>
            <person name="Woyke T."/>
            <person name="Wu D."/>
            <person name="Tindall B."/>
            <person name="Schuetze A."/>
            <person name="Brambilla E."/>
            <person name="Klenk H.-P."/>
            <person name="Eisen J.A."/>
        </authorList>
    </citation>
    <scope>NUCLEOTIDE SEQUENCE [LARGE SCALE GENOMIC DNA]</scope>
    <source>
        <strain evidence="2">DSM 16511 / JCM 12458 / E9I37-1</strain>
    </source>
</reference>
<dbReference type="EMBL" id="CP002452">
    <property type="protein sequence ID" value="ADV47049.1"/>
    <property type="molecule type" value="Genomic_DNA"/>
</dbReference>
<accession>E6X1Q8</accession>
<keyword evidence="2" id="KW-1185">Reference proteome</keyword>
<evidence type="ECO:0000313" key="2">
    <source>
        <dbReference type="Proteomes" id="UP000008633"/>
    </source>
</evidence>
<dbReference type="RefSeq" id="WP_013554734.1">
    <property type="nucleotide sequence ID" value="NC_014935.1"/>
</dbReference>
<organism evidence="1 2">
    <name type="scientific">Nitratifractor salsuginis (strain DSM 16511 / JCM 12458 / E9I37-1)</name>
    <dbReference type="NCBI Taxonomy" id="749222"/>
    <lineage>
        <taxon>Bacteria</taxon>
        <taxon>Pseudomonadati</taxon>
        <taxon>Campylobacterota</taxon>
        <taxon>Epsilonproteobacteria</taxon>
        <taxon>Campylobacterales</taxon>
        <taxon>Sulfurovaceae</taxon>
        <taxon>Nitratifractor</taxon>
    </lineage>
</organism>
<dbReference type="HOGENOM" id="CLU_3082338_0_0_7"/>
<dbReference type="AlphaFoldDB" id="E6X1Q8"/>
<reference evidence="1 2" key="1">
    <citation type="journal article" date="2011" name="Stand. Genomic Sci.">
        <title>Complete genome sequence of Nitratifractor salsuginis type strain (E9I37-1).</title>
        <authorList>
            <person name="Anderson I."/>
            <person name="Sikorski J."/>
            <person name="Zeytun A."/>
            <person name="Nolan M."/>
            <person name="Lapidus A."/>
            <person name="Lucas S."/>
            <person name="Hammon N."/>
            <person name="Deshpande S."/>
            <person name="Cheng J.F."/>
            <person name="Tapia R."/>
            <person name="Han C."/>
            <person name="Goodwin L."/>
            <person name="Pitluck S."/>
            <person name="Liolios K."/>
            <person name="Pagani I."/>
            <person name="Ivanova N."/>
            <person name="Huntemann M."/>
            <person name="Mavromatis K."/>
            <person name="Ovchinikova G."/>
            <person name="Pati A."/>
            <person name="Chen A."/>
            <person name="Palaniappan K."/>
            <person name="Land M."/>
            <person name="Hauser L."/>
            <person name="Brambilla E.M."/>
            <person name="Ngatchou-Djao O.D."/>
            <person name="Rohde M."/>
            <person name="Tindall B.J."/>
            <person name="Goker M."/>
            <person name="Detter J.C."/>
            <person name="Woyke T."/>
            <person name="Bristow J."/>
            <person name="Eisen J.A."/>
            <person name="Markowitz V."/>
            <person name="Hugenholtz P."/>
            <person name="Klenk H.P."/>
            <person name="Kyrpides N.C."/>
        </authorList>
    </citation>
    <scope>NUCLEOTIDE SEQUENCE [LARGE SCALE GENOMIC DNA]</scope>
    <source>
        <strain evidence="2">DSM 16511 / JCM 12458 / E9I37-1</strain>
    </source>
</reference>
<proteinExistence type="predicted"/>
<name>E6X1Q8_NITSE</name>
<dbReference type="KEGG" id="nsa:Nitsa_1804"/>